<proteinExistence type="inferred from homology"/>
<protein>
    <submittedName>
        <fullName evidence="4">NAD(P)-binding protein</fullName>
    </submittedName>
</protein>
<dbReference type="AlphaFoldDB" id="A0AB74KGA9"/>
<evidence type="ECO:0000313" key="4">
    <source>
        <dbReference type="EMBL" id="TIC69999.1"/>
    </source>
</evidence>
<dbReference type="PANTHER" id="PTHR43008:SF4">
    <property type="entry name" value="CHAIN DEHYDROGENASE, PUTATIVE (AFU_ORTHOLOGUE AFUA_4G08710)-RELATED"/>
    <property type="match status" value="1"/>
</dbReference>
<dbReference type="EMBL" id="SPRV01000008">
    <property type="protein sequence ID" value="TIC69999.1"/>
    <property type="molecule type" value="Genomic_DNA"/>
</dbReference>
<organism evidence="4 5">
    <name type="scientific">Wallemia mellicola</name>
    <dbReference type="NCBI Taxonomy" id="1708541"/>
    <lineage>
        <taxon>Eukaryota</taxon>
        <taxon>Fungi</taxon>
        <taxon>Dikarya</taxon>
        <taxon>Basidiomycota</taxon>
        <taxon>Wallemiomycotina</taxon>
        <taxon>Wallemiomycetes</taxon>
        <taxon>Wallemiales</taxon>
        <taxon>Wallemiaceae</taxon>
        <taxon>Wallemia</taxon>
    </lineage>
</organism>
<keyword evidence="2" id="KW-0521">NADP</keyword>
<name>A0AB74KGA9_9BASI</name>
<dbReference type="InterPro" id="IPR036291">
    <property type="entry name" value="NAD(P)-bd_dom_sf"/>
</dbReference>
<dbReference type="GO" id="GO:0016616">
    <property type="term" value="F:oxidoreductase activity, acting on the CH-OH group of donors, NAD or NADP as acceptor"/>
    <property type="evidence" value="ECO:0007669"/>
    <property type="project" value="UniProtKB-ARBA"/>
</dbReference>
<dbReference type="GO" id="GO:0050664">
    <property type="term" value="F:oxidoreductase activity, acting on NAD(P)H, oxygen as acceptor"/>
    <property type="evidence" value="ECO:0007669"/>
    <property type="project" value="TreeGrafter"/>
</dbReference>
<comment type="similarity">
    <text evidence="1">Belongs to the short-chain dehydrogenases/reductases (SDR) family.</text>
</comment>
<dbReference type="PANTHER" id="PTHR43008">
    <property type="entry name" value="BENZIL REDUCTASE"/>
    <property type="match status" value="1"/>
</dbReference>
<accession>A0AB74KGA9</accession>
<dbReference type="SUPFAM" id="SSF51735">
    <property type="entry name" value="NAD(P)-binding Rossmann-fold domains"/>
    <property type="match status" value="1"/>
</dbReference>
<dbReference type="FunFam" id="3.40.50.720:FF:000245">
    <property type="entry name" value="Short chain dehydrogenase, putative"/>
    <property type="match status" value="1"/>
</dbReference>
<dbReference type="PRINTS" id="PR00081">
    <property type="entry name" value="GDHRDH"/>
</dbReference>
<evidence type="ECO:0000313" key="5">
    <source>
        <dbReference type="Proteomes" id="UP000305362"/>
    </source>
</evidence>
<keyword evidence="3" id="KW-0560">Oxidoreductase</keyword>
<evidence type="ECO:0000256" key="2">
    <source>
        <dbReference type="ARBA" id="ARBA00022857"/>
    </source>
</evidence>
<evidence type="ECO:0000256" key="1">
    <source>
        <dbReference type="ARBA" id="ARBA00006484"/>
    </source>
</evidence>
<dbReference type="Pfam" id="PF13561">
    <property type="entry name" value="adh_short_C2"/>
    <property type="match status" value="1"/>
</dbReference>
<dbReference type="InterPro" id="IPR020904">
    <property type="entry name" value="Sc_DH/Rdtase_CS"/>
</dbReference>
<dbReference type="Proteomes" id="UP000305362">
    <property type="component" value="Unassembled WGS sequence"/>
</dbReference>
<comment type="caution">
    <text evidence="4">The sequence shown here is derived from an EMBL/GenBank/DDBJ whole genome shotgun (WGS) entry which is preliminary data.</text>
</comment>
<dbReference type="Gene3D" id="3.40.50.720">
    <property type="entry name" value="NAD(P)-binding Rossmann-like Domain"/>
    <property type="match status" value="1"/>
</dbReference>
<evidence type="ECO:0000256" key="3">
    <source>
        <dbReference type="ARBA" id="ARBA00023002"/>
    </source>
</evidence>
<dbReference type="PROSITE" id="PS00061">
    <property type="entry name" value="ADH_SHORT"/>
    <property type="match status" value="1"/>
</dbReference>
<sequence length="332" mass="35766">MFKITRTARNALSSSQTVRMYRTSTVLHTPIPSALSHAPSAPNARGRLPGGQVIGNEAALQFVEGKRDAKRDIFSEFSLEGKCTVVSGGGGGLGLEIAQAVCEAGSVVHVFDMPPEPSSTFKAVQKYVKAFGSSLEYHQMDVTNQKAVFELCDKIGEKEGGIHGAVCAAAILETYDCLEYPSAAFEKTMQVNAGGVLYTSQGVARQMKKYNQAGSIAMIASMSGSITNRDQHWVGYNASKSAVLQMARSMAAELGPDDIRVNCISPGHFETPMTRKVFEQNPGLKEKWESGSPMQRLGIHHELRGVAVWLLSSASSFCQGCDVKISGGYETW</sequence>
<dbReference type="InterPro" id="IPR002347">
    <property type="entry name" value="SDR_fam"/>
</dbReference>
<reference evidence="4 5" key="1">
    <citation type="submission" date="2019-03" db="EMBL/GenBank/DDBJ databases">
        <title>Sequencing 25 genomes of Wallemia mellicola.</title>
        <authorList>
            <person name="Gostincar C."/>
        </authorList>
    </citation>
    <scope>NUCLEOTIDE SEQUENCE [LARGE SCALE GENOMIC DNA]</scope>
    <source>
        <strain evidence="4 5">EXF-1277</strain>
    </source>
</reference>
<gene>
    <name evidence="4" type="ORF">E3Q03_01197</name>
</gene>